<evidence type="ECO:0000256" key="1">
    <source>
        <dbReference type="ARBA" id="ARBA00022723"/>
    </source>
</evidence>
<dbReference type="GO" id="GO:0000981">
    <property type="term" value="F:DNA-binding transcription factor activity, RNA polymerase II-specific"/>
    <property type="evidence" value="ECO:0007669"/>
    <property type="project" value="InterPro"/>
</dbReference>
<sequence>MADFKPDESNHSGSVNGTSRSPTPRGKRKRYTTVACDECKKRKGKCDSQIPCQYCRDKAVICSYSSRLATASLQKERDFDGLNEKIERMQAQIDRLVADGLLASSLTKQPSTISTPASFPSSPGLNITHLHHQSDNNGLLRISSTTSRAGQPEFLGPTSSSFLFRMATTSLANAGIHTPRYEGLQLGPLSASTKVRYQAASSVNRDIENPLCTISRNEALRLLDFYYDEYGLIYPFIDKIILYRAAQYFYDCIDMASPSSTKTYPKDENTLTDGIWDILKLAIAIAAAIENHGPNALSAKLLRSVESGFDTRFLGKNVDLLEIQAWTAISILQFHLDEEVLAWRTIGLAGRAAIEQGLHRRETYPVRFSNDEQRLRASQLFWSIYILDRRWSFGTGRSFAIPECDVDLDVPTLGSTGSYLLSAMVAYAQLETRVWKVTTKTTAKATPEKLSFLYFRVQQWYRGIKPQYQLQPTEENMLQGRTPSENKIRLSLYLSVNQLQLFIFRHELLNSHTIDEDLPNARLAVEAAKDNIRLLRQVSQTPGTYSAQQAQFNHFLVSALAVLFLAVCHAPYQFSNMCREEFVVALELIQGFSSESHMGRRLWQRVQHLKEVGLSLGLMANKAQTVGMRDGALNSTDGNLPFLDFPSMERDQQPEIQRPAVSSEIGPPLTDETIDPYQLTNDLTAMFDTMQPSYKWPTAGEVASDPADNYQHAMNREISRDFLDFF</sequence>
<evidence type="ECO:0000256" key="3">
    <source>
        <dbReference type="ARBA" id="ARBA00023125"/>
    </source>
</evidence>
<dbReference type="InterPro" id="IPR007219">
    <property type="entry name" value="XnlR_reg_dom"/>
</dbReference>
<organism evidence="9 10">
    <name type="scientific">Exophiala bonariae</name>
    <dbReference type="NCBI Taxonomy" id="1690606"/>
    <lineage>
        <taxon>Eukaryota</taxon>
        <taxon>Fungi</taxon>
        <taxon>Dikarya</taxon>
        <taxon>Ascomycota</taxon>
        <taxon>Pezizomycotina</taxon>
        <taxon>Eurotiomycetes</taxon>
        <taxon>Chaetothyriomycetidae</taxon>
        <taxon>Chaetothyriales</taxon>
        <taxon>Herpotrichiellaceae</taxon>
        <taxon>Exophiala</taxon>
    </lineage>
</organism>
<dbReference type="Pfam" id="PF04082">
    <property type="entry name" value="Fungal_trans"/>
    <property type="match status" value="1"/>
</dbReference>
<dbReference type="SMART" id="SM00066">
    <property type="entry name" value="GAL4"/>
    <property type="match status" value="1"/>
</dbReference>
<dbReference type="GO" id="GO:0008270">
    <property type="term" value="F:zinc ion binding"/>
    <property type="evidence" value="ECO:0007669"/>
    <property type="project" value="InterPro"/>
</dbReference>
<dbReference type="Gene3D" id="4.10.240.10">
    <property type="entry name" value="Zn(2)-C6 fungal-type DNA-binding domain"/>
    <property type="match status" value="1"/>
</dbReference>
<dbReference type="PANTHER" id="PTHR47424">
    <property type="entry name" value="REGULATORY PROTEIN GAL4"/>
    <property type="match status" value="1"/>
</dbReference>
<keyword evidence="2" id="KW-0805">Transcription regulation</keyword>
<feature type="compositionally biased region" description="Polar residues" evidence="7">
    <location>
        <begin position="11"/>
        <end position="22"/>
    </location>
</feature>
<keyword evidence="10" id="KW-1185">Reference proteome</keyword>
<keyword evidence="6" id="KW-0175">Coiled coil</keyword>
<dbReference type="InterPro" id="IPR036864">
    <property type="entry name" value="Zn2-C6_fun-type_DNA-bd_sf"/>
</dbReference>
<dbReference type="InterPro" id="IPR001138">
    <property type="entry name" value="Zn2Cys6_DnaBD"/>
</dbReference>
<evidence type="ECO:0000256" key="6">
    <source>
        <dbReference type="SAM" id="Coils"/>
    </source>
</evidence>
<evidence type="ECO:0000259" key="8">
    <source>
        <dbReference type="PROSITE" id="PS50048"/>
    </source>
</evidence>
<gene>
    <name evidence="9" type="ORF">LTR84_006630</name>
</gene>
<reference evidence="9 10" key="1">
    <citation type="submission" date="2023-08" db="EMBL/GenBank/DDBJ databases">
        <title>Black Yeasts Isolated from many extreme environments.</title>
        <authorList>
            <person name="Coleine C."/>
            <person name="Stajich J.E."/>
            <person name="Selbmann L."/>
        </authorList>
    </citation>
    <scope>NUCLEOTIDE SEQUENCE [LARGE SCALE GENOMIC DNA]</scope>
    <source>
        <strain evidence="9 10">CCFEE 5792</strain>
    </source>
</reference>
<dbReference type="GO" id="GO:0000435">
    <property type="term" value="P:positive regulation of transcription from RNA polymerase II promoter by galactose"/>
    <property type="evidence" value="ECO:0007669"/>
    <property type="project" value="TreeGrafter"/>
</dbReference>
<dbReference type="PANTHER" id="PTHR47424:SF5">
    <property type="entry name" value="ZN(II)2CYS6 TRANSCRIPTION FACTOR (EUROFUNG)"/>
    <property type="match status" value="1"/>
</dbReference>
<evidence type="ECO:0000256" key="4">
    <source>
        <dbReference type="ARBA" id="ARBA00023163"/>
    </source>
</evidence>
<keyword evidence="1" id="KW-0479">Metal-binding</keyword>
<feature type="coiled-coil region" evidence="6">
    <location>
        <begin position="72"/>
        <end position="99"/>
    </location>
</feature>
<dbReference type="Proteomes" id="UP001358417">
    <property type="component" value="Unassembled WGS sequence"/>
</dbReference>
<keyword evidence="5" id="KW-0539">Nucleus</keyword>
<feature type="domain" description="Zn(2)-C6 fungal-type" evidence="8">
    <location>
        <begin position="35"/>
        <end position="64"/>
    </location>
</feature>
<proteinExistence type="predicted"/>
<evidence type="ECO:0000256" key="2">
    <source>
        <dbReference type="ARBA" id="ARBA00023015"/>
    </source>
</evidence>
<dbReference type="PROSITE" id="PS50048">
    <property type="entry name" value="ZN2_CY6_FUNGAL_2"/>
    <property type="match status" value="1"/>
</dbReference>
<evidence type="ECO:0000313" key="10">
    <source>
        <dbReference type="Proteomes" id="UP001358417"/>
    </source>
</evidence>
<dbReference type="EMBL" id="JAVRRD010000025">
    <property type="protein sequence ID" value="KAK5047533.1"/>
    <property type="molecule type" value="Genomic_DNA"/>
</dbReference>
<dbReference type="Pfam" id="PF00172">
    <property type="entry name" value="Zn_clus"/>
    <property type="match status" value="1"/>
</dbReference>
<feature type="compositionally biased region" description="Basic and acidic residues" evidence="7">
    <location>
        <begin position="1"/>
        <end position="10"/>
    </location>
</feature>
<dbReference type="GeneID" id="89974801"/>
<dbReference type="GO" id="GO:0000978">
    <property type="term" value="F:RNA polymerase II cis-regulatory region sequence-specific DNA binding"/>
    <property type="evidence" value="ECO:0007669"/>
    <property type="project" value="TreeGrafter"/>
</dbReference>
<evidence type="ECO:0000256" key="5">
    <source>
        <dbReference type="ARBA" id="ARBA00023242"/>
    </source>
</evidence>
<dbReference type="AlphaFoldDB" id="A0AAV9N0L1"/>
<keyword evidence="4" id="KW-0804">Transcription</keyword>
<dbReference type="CDD" id="cd00067">
    <property type="entry name" value="GAL4"/>
    <property type="match status" value="1"/>
</dbReference>
<evidence type="ECO:0000313" key="9">
    <source>
        <dbReference type="EMBL" id="KAK5047533.1"/>
    </source>
</evidence>
<dbReference type="SMART" id="SM00906">
    <property type="entry name" value="Fungal_trans"/>
    <property type="match status" value="1"/>
</dbReference>
<dbReference type="GO" id="GO:0005634">
    <property type="term" value="C:nucleus"/>
    <property type="evidence" value="ECO:0007669"/>
    <property type="project" value="TreeGrafter"/>
</dbReference>
<protein>
    <recommendedName>
        <fullName evidence="8">Zn(2)-C6 fungal-type domain-containing protein</fullName>
    </recommendedName>
</protein>
<comment type="caution">
    <text evidence="9">The sequence shown here is derived from an EMBL/GenBank/DDBJ whole genome shotgun (WGS) entry which is preliminary data.</text>
</comment>
<dbReference type="RefSeq" id="XP_064703077.1">
    <property type="nucleotide sequence ID" value="XM_064850190.1"/>
</dbReference>
<dbReference type="SUPFAM" id="SSF57701">
    <property type="entry name" value="Zn2/Cys6 DNA-binding domain"/>
    <property type="match status" value="1"/>
</dbReference>
<dbReference type="GO" id="GO:0006351">
    <property type="term" value="P:DNA-templated transcription"/>
    <property type="evidence" value="ECO:0007669"/>
    <property type="project" value="InterPro"/>
</dbReference>
<feature type="region of interest" description="Disordered" evidence="7">
    <location>
        <begin position="1"/>
        <end position="30"/>
    </location>
</feature>
<dbReference type="CDD" id="cd12148">
    <property type="entry name" value="fungal_TF_MHR"/>
    <property type="match status" value="1"/>
</dbReference>
<evidence type="ECO:0000256" key="7">
    <source>
        <dbReference type="SAM" id="MobiDB-lite"/>
    </source>
</evidence>
<name>A0AAV9N0L1_9EURO</name>
<dbReference type="InterPro" id="IPR051127">
    <property type="entry name" value="Fungal_SecMet_Regulators"/>
</dbReference>
<accession>A0AAV9N0L1</accession>
<keyword evidence="3" id="KW-0238">DNA-binding</keyword>
<dbReference type="PROSITE" id="PS00463">
    <property type="entry name" value="ZN2_CY6_FUNGAL_1"/>
    <property type="match status" value="1"/>
</dbReference>